<sequence>SSVMKIRDKRDKSLSDEKNLYKEKIEVLTLLGRRAKHEERPDLQVEQSQPRPLNLRSSGSSKTRITGTELVDKIEEYDHEDDVPPPYTASPTDYTSRGINNNNESSTIVSRVASLRNNFNNDNNSRNAKLASAAIIRPKKLPPPPPQQNQPSNT</sequence>
<protein>
    <submittedName>
        <fullName evidence="2">715_t:CDS:1</fullName>
    </submittedName>
</protein>
<accession>A0A9N9CN14</accession>
<gene>
    <name evidence="2" type="ORF">AGERDE_LOCUS9431</name>
</gene>
<dbReference type="AlphaFoldDB" id="A0A9N9CN14"/>
<feature type="region of interest" description="Disordered" evidence="1">
    <location>
        <begin position="32"/>
        <end position="105"/>
    </location>
</feature>
<name>A0A9N9CN14_9GLOM</name>
<feature type="region of interest" description="Disordered" evidence="1">
    <location>
        <begin position="135"/>
        <end position="154"/>
    </location>
</feature>
<comment type="caution">
    <text evidence="2">The sequence shown here is derived from an EMBL/GenBank/DDBJ whole genome shotgun (WGS) entry which is preliminary data.</text>
</comment>
<evidence type="ECO:0000256" key="1">
    <source>
        <dbReference type="SAM" id="MobiDB-lite"/>
    </source>
</evidence>
<keyword evidence="3" id="KW-1185">Reference proteome</keyword>
<evidence type="ECO:0000313" key="3">
    <source>
        <dbReference type="Proteomes" id="UP000789831"/>
    </source>
</evidence>
<feature type="compositionally biased region" description="Polar residues" evidence="1">
    <location>
        <begin position="45"/>
        <end position="66"/>
    </location>
</feature>
<dbReference type="EMBL" id="CAJVPL010002352">
    <property type="protein sequence ID" value="CAG8607769.1"/>
    <property type="molecule type" value="Genomic_DNA"/>
</dbReference>
<dbReference type="Proteomes" id="UP000789831">
    <property type="component" value="Unassembled WGS sequence"/>
</dbReference>
<proteinExistence type="predicted"/>
<feature type="compositionally biased region" description="Polar residues" evidence="1">
    <location>
        <begin position="89"/>
        <end position="105"/>
    </location>
</feature>
<feature type="non-terminal residue" evidence="2">
    <location>
        <position position="154"/>
    </location>
</feature>
<organism evidence="2 3">
    <name type="scientific">Ambispora gerdemannii</name>
    <dbReference type="NCBI Taxonomy" id="144530"/>
    <lineage>
        <taxon>Eukaryota</taxon>
        <taxon>Fungi</taxon>
        <taxon>Fungi incertae sedis</taxon>
        <taxon>Mucoromycota</taxon>
        <taxon>Glomeromycotina</taxon>
        <taxon>Glomeromycetes</taxon>
        <taxon>Archaeosporales</taxon>
        <taxon>Ambisporaceae</taxon>
        <taxon>Ambispora</taxon>
    </lineage>
</organism>
<evidence type="ECO:0000313" key="2">
    <source>
        <dbReference type="EMBL" id="CAG8607769.1"/>
    </source>
</evidence>
<reference evidence="2" key="1">
    <citation type="submission" date="2021-06" db="EMBL/GenBank/DDBJ databases">
        <authorList>
            <person name="Kallberg Y."/>
            <person name="Tangrot J."/>
            <person name="Rosling A."/>
        </authorList>
    </citation>
    <scope>NUCLEOTIDE SEQUENCE</scope>
    <source>
        <strain evidence="2">MT106</strain>
    </source>
</reference>